<dbReference type="EMBL" id="FOYS01000007">
    <property type="protein sequence ID" value="SFR69291.1"/>
    <property type="molecule type" value="Genomic_DNA"/>
</dbReference>
<accession>A0A1I6IRN3</accession>
<dbReference type="STRING" id="555875.SAMN04488124_3566"/>
<proteinExistence type="predicted"/>
<reference evidence="2" key="1">
    <citation type="submission" date="2016-10" db="EMBL/GenBank/DDBJ databases">
        <authorList>
            <person name="Varghese N."/>
            <person name="Submissions S."/>
        </authorList>
    </citation>
    <scope>NUCLEOTIDE SEQUENCE [LARGE SCALE GENOMIC DNA]</scope>
    <source>
        <strain evidence="2">CGMCC 1.8711</strain>
    </source>
</reference>
<evidence type="ECO:0000313" key="2">
    <source>
        <dbReference type="Proteomes" id="UP000243250"/>
    </source>
</evidence>
<protein>
    <submittedName>
        <fullName evidence="1">Uncharacterized protein</fullName>
    </submittedName>
</protein>
<dbReference type="AlphaFoldDB" id="A0A1I6IRN3"/>
<organism evidence="1 2">
    <name type="scientific">Halogeometricum limi</name>
    <dbReference type="NCBI Taxonomy" id="555875"/>
    <lineage>
        <taxon>Archaea</taxon>
        <taxon>Methanobacteriati</taxon>
        <taxon>Methanobacteriota</taxon>
        <taxon>Stenosarchaea group</taxon>
        <taxon>Halobacteria</taxon>
        <taxon>Halobacteriales</taxon>
        <taxon>Haloferacaceae</taxon>
        <taxon>Halogeometricum</taxon>
    </lineage>
</organism>
<name>A0A1I6IRN3_9EURY</name>
<gene>
    <name evidence="1" type="ORF">SAMN04488124_3566</name>
</gene>
<evidence type="ECO:0000313" key="1">
    <source>
        <dbReference type="EMBL" id="SFR69291.1"/>
    </source>
</evidence>
<dbReference type="Proteomes" id="UP000243250">
    <property type="component" value="Unassembled WGS sequence"/>
</dbReference>
<sequence length="39" mass="4709">MFRILERVSVSYNENDLCRFIMHQMLLILLQNRISGKLL</sequence>
<keyword evidence="2" id="KW-1185">Reference proteome</keyword>